<dbReference type="SUPFAM" id="SSF54427">
    <property type="entry name" value="NTF2-like"/>
    <property type="match status" value="1"/>
</dbReference>
<dbReference type="InterPro" id="IPR027843">
    <property type="entry name" value="DUF4440"/>
</dbReference>
<dbReference type="InterPro" id="IPR032710">
    <property type="entry name" value="NTF2-like_dom_sf"/>
</dbReference>
<proteinExistence type="predicted"/>
<evidence type="ECO:0000259" key="1">
    <source>
        <dbReference type="Pfam" id="PF14534"/>
    </source>
</evidence>
<feature type="domain" description="DUF4440" evidence="1">
    <location>
        <begin position="103"/>
        <end position="207"/>
    </location>
</feature>
<protein>
    <recommendedName>
        <fullName evidence="1">DUF4440 domain-containing protein</fullName>
    </recommendedName>
</protein>
<accession>A0A6J4J5R2</accession>
<reference evidence="2" key="1">
    <citation type="submission" date="2020-02" db="EMBL/GenBank/DDBJ databases">
        <authorList>
            <person name="Meier V. D."/>
        </authorList>
    </citation>
    <scope>NUCLEOTIDE SEQUENCE</scope>
    <source>
        <strain evidence="2">AVDCRST_MAG56</strain>
    </source>
</reference>
<dbReference type="EMBL" id="CADCTQ010000259">
    <property type="protein sequence ID" value="CAA9271223.1"/>
    <property type="molecule type" value="Genomic_DNA"/>
</dbReference>
<name>A0A6J4J5R2_9SPHI</name>
<organism evidence="2">
    <name type="scientific">uncultured Cytophagales bacterium</name>
    <dbReference type="NCBI Taxonomy" id="158755"/>
    <lineage>
        <taxon>Bacteria</taxon>
        <taxon>Pseudomonadati</taxon>
        <taxon>Bacteroidota</taxon>
        <taxon>Sphingobacteriia</taxon>
        <taxon>Sphingobacteriales</taxon>
        <taxon>environmental samples</taxon>
    </lineage>
</organism>
<sequence length="225" mass="23949">MTGMVWTLMGLMKGWAGWLERAHAEAQGGCDGPLCGFVGERVANPAGRFPYAGECNRLPLFPRTAMRILLTSLLLTLALPVCGQSKPENNANRSAKGSTADALMDEWVSSWNRDEAAYIENGLAPDAVVLLGNGAPLKGKAAAGKDFVRGQMPLVSNLTVKAADSGMSSDLAYQTGSYTQRIDKPAGGGQPYTQTGRYTFVWRKLPGSVFRLKSVLMAADPAAAH</sequence>
<dbReference type="AlphaFoldDB" id="A0A6J4J5R2"/>
<dbReference type="Gene3D" id="3.10.450.50">
    <property type="match status" value="1"/>
</dbReference>
<gene>
    <name evidence="2" type="ORF">AVDCRST_MAG56-3071</name>
</gene>
<evidence type="ECO:0000313" key="2">
    <source>
        <dbReference type="EMBL" id="CAA9271223.1"/>
    </source>
</evidence>
<dbReference type="Pfam" id="PF14534">
    <property type="entry name" value="DUF4440"/>
    <property type="match status" value="1"/>
</dbReference>